<evidence type="ECO:0000313" key="2">
    <source>
        <dbReference type="Proteomes" id="UP000070134"/>
    </source>
</evidence>
<protein>
    <submittedName>
        <fullName evidence="1">Uncharacterized protein</fullName>
    </submittedName>
</protein>
<dbReference type="Proteomes" id="UP000070134">
    <property type="component" value="Chromosome"/>
</dbReference>
<dbReference type="EMBL" id="CP014518">
    <property type="protein sequence ID" value="AMM31278.1"/>
    <property type="molecule type" value="Genomic_DNA"/>
</dbReference>
<evidence type="ECO:0000313" key="1">
    <source>
        <dbReference type="EMBL" id="AMM31278.1"/>
    </source>
</evidence>
<name>A0A126ZVT4_9MICC</name>
<dbReference type="KEGG" id="satk:SA2016_0584"/>
<organism evidence="1 2">
    <name type="scientific">Sinomonas atrocyanea</name>
    <dbReference type="NCBI Taxonomy" id="37927"/>
    <lineage>
        <taxon>Bacteria</taxon>
        <taxon>Bacillati</taxon>
        <taxon>Actinomycetota</taxon>
        <taxon>Actinomycetes</taxon>
        <taxon>Micrococcales</taxon>
        <taxon>Micrococcaceae</taxon>
        <taxon>Sinomonas</taxon>
    </lineage>
</organism>
<gene>
    <name evidence="1" type="ORF">SA2016_0584</name>
</gene>
<reference evidence="1 2" key="1">
    <citation type="submission" date="2016-02" db="EMBL/GenBank/DDBJ databases">
        <title>Complete genome of Sinomonas atrocyanea KCTC 3377.</title>
        <authorList>
            <person name="Kim K.M."/>
        </authorList>
    </citation>
    <scope>NUCLEOTIDE SEQUENCE [LARGE SCALE GENOMIC DNA]</scope>
    <source>
        <strain evidence="1 2">KCTC 3377</strain>
    </source>
</reference>
<keyword evidence="2" id="KW-1185">Reference proteome</keyword>
<dbReference type="AlphaFoldDB" id="A0A126ZVT4"/>
<accession>A0A126ZVT4</accession>
<sequence length="33" mass="3505">MKTARLALGWILVGLPLLYGVATTLMKAADLFG</sequence>
<proteinExistence type="predicted"/>